<evidence type="ECO:0000313" key="3">
    <source>
        <dbReference type="Proteomes" id="UP000188268"/>
    </source>
</evidence>
<feature type="non-terminal residue" evidence="2">
    <location>
        <position position="1"/>
    </location>
</feature>
<dbReference type="AlphaFoldDB" id="A0A1R3HGF8"/>
<dbReference type="Gramene" id="OMO69383">
    <property type="protein sequence ID" value="OMO69383"/>
    <property type="gene ID" value="CCACVL1_19537"/>
</dbReference>
<protein>
    <submittedName>
        <fullName evidence="2">Uncharacterized protein</fullName>
    </submittedName>
</protein>
<evidence type="ECO:0000313" key="2">
    <source>
        <dbReference type="EMBL" id="OMO69383.1"/>
    </source>
</evidence>
<dbReference type="Proteomes" id="UP000188268">
    <property type="component" value="Unassembled WGS sequence"/>
</dbReference>
<comment type="caution">
    <text evidence="2">The sequence shown here is derived from an EMBL/GenBank/DDBJ whole genome shotgun (WGS) entry which is preliminary data.</text>
</comment>
<name>A0A1R3HGF8_COCAP</name>
<dbReference type="EMBL" id="AWWV01012030">
    <property type="protein sequence ID" value="OMO69383.1"/>
    <property type="molecule type" value="Genomic_DNA"/>
</dbReference>
<reference evidence="2 3" key="1">
    <citation type="submission" date="2013-09" db="EMBL/GenBank/DDBJ databases">
        <title>Corchorus capsularis genome sequencing.</title>
        <authorList>
            <person name="Alam M."/>
            <person name="Haque M.S."/>
            <person name="Islam M.S."/>
            <person name="Emdad E.M."/>
            <person name="Islam M.M."/>
            <person name="Ahmed B."/>
            <person name="Halim A."/>
            <person name="Hossen Q.M.M."/>
            <person name="Hossain M.Z."/>
            <person name="Ahmed R."/>
            <person name="Khan M.M."/>
            <person name="Islam R."/>
            <person name="Rashid M.M."/>
            <person name="Khan S.A."/>
            <person name="Rahman M.S."/>
            <person name="Alam M."/>
        </authorList>
    </citation>
    <scope>NUCLEOTIDE SEQUENCE [LARGE SCALE GENOMIC DNA]</scope>
    <source>
        <strain evidence="3">cv. CVL-1</strain>
        <tissue evidence="2">Whole seedling</tissue>
    </source>
</reference>
<organism evidence="2 3">
    <name type="scientific">Corchorus capsularis</name>
    <name type="common">Jute</name>
    <dbReference type="NCBI Taxonomy" id="210143"/>
    <lineage>
        <taxon>Eukaryota</taxon>
        <taxon>Viridiplantae</taxon>
        <taxon>Streptophyta</taxon>
        <taxon>Embryophyta</taxon>
        <taxon>Tracheophyta</taxon>
        <taxon>Spermatophyta</taxon>
        <taxon>Magnoliopsida</taxon>
        <taxon>eudicotyledons</taxon>
        <taxon>Gunneridae</taxon>
        <taxon>Pentapetalae</taxon>
        <taxon>rosids</taxon>
        <taxon>malvids</taxon>
        <taxon>Malvales</taxon>
        <taxon>Malvaceae</taxon>
        <taxon>Grewioideae</taxon>
        <taxon>Apeibeae</taxon>
        <taxon>Corchorus</taxon>
    </lineage>
</organism>
<proteinExistence type="predicted"/>
<sequence>AVSSSNHNSKASARRQAFIPNSG</sequence>
<gene>
    <name evidence="2" type="ORF">CCACVL1_19537</name>
</gene>
<feature type="compositionally biased region" description="Polar residues" evidence="1">
    <location>
        <begin position="1"/>
        <end position="11"/>
    </location>
</feature>
<keyword evidence="3" id="KW-1185">Reference proteome</keyword>
<evidence type="ECO:0000256" key="1">
    <source>
        <dbReference type="SAM" id="MobiDB-lite"/>
    </source>
</evidence>
<feature type="region of interest" description="Disordered" evidence="1">
    <location>
        <begin position="1"/>
        <end position="23"/>
    </location>
</feature>
<accession>A0A1R3HGF8</accession>